<reference evidence="4 5" key="1">
    <citation type="submission" date="2017-02" db="EMBL/GenBank/DDBJ databases">
        <authorList>
            <person name="Peterson S.W."/>
        </authorList>
    </citation>
    <scope>NUCLEOTIDE SEQUENCE [LARGE SCALE GENOMIC DNA]</scope>
    <source>
        <strain evidence="4 5">B Mb 05.01</strain>
    </source>
</reference>
<dbReference type="SUPFAM" id="SSF52540">
    <property type="entry name" value="P-loop containing nucleoside triphosphate hydrolases"/>
    <property type="match status" value="1"/>
</dbReference>
<gene>
    <name evidence="4" type="ORF">FM104_12665</name>
</gene>
<dbReference type="GO" id="GO:0051782">
    <property type="term" value="P:negative regulation of cell division"/>
    <property type="evidence" value="ECO:0007669"/>
    <property type="project" value="TreeGrafter"/>
</dbReference>
<evidence type="ECO:0000256" key="1">
    <source>
        <dbReference type="ARBA" id="ARBA00022741"/>
    </source>
</evidence>
<feature type="compositionally biased region" description="Basic and acidic residues" evidence="3">
    <location>
        <begin position="87"/>
        <end position="99"/>
    </location>
</feature>
<dbReference type="EMBL" id="FUKO01000033">
    <property type="protein sequence ID" value="SJN43453.1"/>
    <property type="molecule type" value="Genomic_DNA"/>
</dbReference>
<feature type="region of interest" description="Disordered" evidence="3">
    <location>
        <begin position="1"/>
        <end position="99"/>
    </location>
</feature>
<dbReference type="PANTHER" id="PTHR43384">
    <property type="entry name" value="SEPTUM SITE-DETERMINING PROTEIN MIND HOMOLOG, CHLOROPLASTIC-RELATED"/>
    <property type="match status" value="1"/>
</dbReference>
<dbReference type="GO" id="GO:0009898">
    <property type="term" value="C:cytoplasmic side of plasma membrane"/>
    <property type="evidence" value="ECO:0007669"/>
    <property type="project" value="TreeGrafter"/>
</dbReference>
<dbReference type="Gene3D" id="3.40.50.300">
    <property type="entry name" value="P-loop containing nucleotide triphosphate hydrolases"/>
    <property type="match status" value="1"/>
</dbReference>
<dbReference type="GO" id="GO:0016887">
    <property type="term" value="F:ATP hydrolysis activity"/>
    <property type="evidence" value="ECO:0007669"/>
    <property type="project" value="TreeGrafter"/>
</dbReference>
<dbReference type="Proteomes" id="UP000196320">
    <property type="component" value="Unassembled WGS sequence"/>
</dbReference>
<dbReference type="AlphaFoldDB" id="A0A1R4KHB9"/>
<dbReference type="GO" id="GO:0005524">
    <property type="term" value="F:ATP binding"/>
    <property type="evidence" value="ECO:0007669"/>
    <property type="project" value="UniProtKB-KW"/>
</dbReference>
<protein>
    <submittedName>
        <fullName evidence="4">Uncharacterized protein</fullName>
    </submittedName>
</protein>
<dbReference type="RefSeq" id="WP_087132599.1">
    <property type="nucleotide sequence ID" value="NZ_FUKO01000033.1"/>
</dbReference>
<evidence type="ECO:0000256" key="3">
    <source>
        <dbReference type="SAM" id="MobiDB-lite"/>
    </source>
</evidence>
<keyword evidence="5" id="KW-1185">Reference proteome</keyword>
<evidence type="ECO:0000256" key="2">
    <source>
        <dbReference type="ARBA" id="ARBA00022840"/>
    </source>
</evidence>
<keyword evidence="2" id="KW-0067">ATP-binding</keyword>
<proteinExistence type="predicted"/>
<sequence length="381" mass="41551">MSMRDPYTRPASTDDTTVSADVIPDEPARVTSPYARPAATDQPADRSDPESSPSDESVIRLDHRLGSGITDPADAAMYRRPGTSVAVERRGNRRSRAERGELVIVSSGRGGGGKSTTALGLADKAAKAELSCIVIDANRGQPDVRIYMAIPRSAPVPTIYDAHATQDVTAAFMFPGDYATYRSTQGLNTPDFGLVLGPRSAQQADQKYSSPRIYGDVIDHARTLADVVIVDTQMMEQEPSDLWRHLFIPLLRADAWLVAVTDDSPPGRSNLEERLRGLREDGVESGRTMVLASHYAAYTDRDEAQLNQIYSGLGSVIGHTDYDEKYRQMTHDGHLDSSNPAVSPALNAILSRVTGRIDLFTEPDRSRNGLLGRIRRGKGRS</sequence>
<dbReference type="InterPro" id="IPR050625">
    <property type="entry name" value="ParA/MinD_ATPase"/>
</dbReference>
<accession>A0A1R4KHB9</accession>
<dbReference type="GO" id="GO:0005829">
    <property type="term" value="C:cytosol"/>
    <property type="evidence" value="ECO:0007669"/>
    <property type="project" value="TreeGrafter"/>
</dbReference>
<dbReference type="PANTHER" id="PTHR43384:SF6">
    <property type="entry name" value="SEPTUM SITE-DETERMINING PROTEIN MIND HOMOLOG, CHLOROPLASTIC"/>
    <property type="match status" value="1"/>
</dbReference>
<feature type="compositionally biased region" description="Polar residues" evidence="3">
    <location>
        <begin position="10"/>
        <end position="19"/>
    </location>
</feature>
<organism evidence="4 5">
    <name type="scientific">Microbacterium esteraromaticum</name>
    <dbReference type="NCBI Taxonomy" id="57043"/>
    <lineage>
        <taxon>Bacteria</taxon>
        <taxon>Bacillati</taxon>
        <taxon>Actinomycetota</taxon>
        <taxon>Actinomycetes</taxon>
        <taxon>Micrococcales</taxon>
        <taxon>Microbacteriaceae</taxon>
        <taxon>Microbacterium</taxon>
    </lineage>
</organism>
<name>A0A1R4KHB9_9MICO</name>
<evidence type="ECO:0000313" key="4">
    <source>
        <dbReference type="EMBL" id="SJN43453.1"/>
    </source>
</evidence>
<dbReference type="InterPro" id="IPR027417">
    <property type="entry name" value="P-loop_NTPase"/>
</dbReference>
<keyword evidence="1" id="KW-0547">Nucleotide-binding</keyword>
<dbReference type="OrthoDB" id="5126184at2"/>
<evidence type="ECO:0000313" key="5">
    <source>
        <dbReference type="Proteomes" id="UP000196320"/>
    </source>
</evidence>